<accession>A0AAW0FSA9</accession>
<reference evidence="1 2" key="1">
    <citation type="submission" date="2022-09" db="EMBL/GenBank/DDBJ databases">
        <authorList>
            <person name="Palmer J.M."/>
        </authorList>
    </citation>
    <scope>NUCLEOTIDE SEQUENCE [LARGE SCALE GENOMIC DNA]</scope>
    <source>
        <strain evidence="1 2">DSM 7382</strain>
    </source>
</reference>
<name>A0AAW0FSA9_9APHY</name>
<proteinExistence type="predicted"/>
<evidence type="ECO:0000313" key="2">
    <source>
        <dbReference type="Proteomes" id="UP001385951"/>
    </source>
</evidence>
<dbReference type="EMBL" id="JASBNA010000057">
    <property type="protein sequence ID" value="KAK7679570.1"/>
    <property type="molecule type" value="Genomic_DNA"/>
</dbReference>
<gene>
    <name evidence="1" type="ORF">QCA50_017280</name>
</gene>
<organism evidence="1 2">
    <name type="scientific">Cerrena zonata</name>
    <dbReference type="NCBI Taxonomy" id="2478898"/>
    <lineage>
        <taxon>Eukaryota</taxon>
        <taxon>Fungi</taxon>
        <taxon>Dikarya</taxon>
        <taxon>Basidiomycota</taxon>
        <taxon>Agaricomycotina</taxon>
        <taxon>Agaricomycetes</taxon>
        <taxon>Polyporales</taxon>
        <taxon>Cerrenaceae</taxon>
        <taxon>Cerrena</taxon>
    </lineage>
</organism>
<evidence type="ECO:0000313" key="1">
    <source>
        <dbReference type="EMBL" id="KAK7679570.1"/>
    </source>
</evidence>
<dbReference type="AlphaFoldDB" id="A0AAW0FSA9"/>
<dbReference type="Proteomes" id="UP001385951">
    <property type="component" value="Unassembled WGS sequence"/>
</dbReference>
<comment type="caution">
    <text evidence="1">The sequence shown here is derived from an EMBL/GenBank/DDBJ whole genome shotgun (WGS) entry which is preliminary data.</text>
</comment>
<sequence>MTSLTHYSDIKVVITGALHDHLTHDFVAELVTAITDMPSTEAEDIWDQLVNEKIDGNTLIDNIVNMETPEQKKEQLQGFVTDRAKKYTSKDH</sequence>
<keyword evidence="2" id="KW-1185">Reference proteome</keyword>
<protein>
    <submittedName>
        <fullName evidence="1">Uncharacterized protein</fullName>
    </submittedName>
</protein>